<evidence type="ECO:0000313" key="1">
    <source>
        <dbReference type="EMBL" id="CBY36043.1"/>
    </source>
</evidence>
<sequence length="475" mass="52914">MTKQRDKIALCPAEIDFGLIKENRIERETIILGIQNVSKSSIRVSILFPEMRWLLVEQNWPVNQPVPPGLEVNAVISIDPNHFDFAAFPFQLGDLRIKVDDGIVSFPLQATSSRPILEIEKSLNFGKVSDSNNIIKKKLKITNRGNERGFFEIIKNPENEAVQFSSYSGFVEPKNEIHLTAKMIADCRKEINEEIKINLGDRTERVKITGAVISRKLRLNTEILQLGDFVASAQGRETVFLENPTPDSIQWISKIPFEADGVEIGPFESANEIIQIIPSSGTLLPGEKCQLTVKVESKKKLEKFTELIFKVVFGVVGKAFSESSTVGLFVTANLFPLKLKISSPAKNVKQSSKITKIYFGEAVLGSSPNVILDFENKTGIEINLQSTKTAHFKVSPKNLIIGPDETKKVTFTMDPSQIGNLSSRFDFLVVVGKTSKVVEKAKFLLEGHVKAKKADLHKTEEKIKKKETLAALKPP</sequence>
<dbReference type="PANTHER" id="PTHR45912">
    <property type="entry name" value="CILIA- AND FLAGELLA-ASSOCIATED PROTEIN 47"/>
    <property type="match status" value="1"/>
</dbReference>
<protein>
    <recommendedName>
        <fullName evidence="2">Abnormal spindle-like microcephaly-associated protein ASH domain-containing protein</fullName>
    </recommendedName>
</protein>
<dbReference type="InterPro" id="IPR013783">
    <property type="entry name" value="Ig-like_fold"/>
</dbReference>
<evidence type="ECO:0008006" key="2">
    <source>
        <dbReference type="Google" id="ProtNLM"/>
    </source>
</evidence>
<dbReference type="GO" id="GO:0060271">
    <property type="term" value="P:cilium assembly"/>
    <property type="evidence" value="ECO:0007669"/>
    <property type="project" value="TreeGrafter"/>
</dbReference>
<dbReference type="EMBL" id="FN654714">
    <property type="protein sequence ID" value="CBY36043.1"/>
    <property type="molecule type" value="Genomic_DNA"/>
</dbReference>
<dbReference type="PANTHER" id="PTHR45912:SF3">
    <property type="entry name" value="CILIA- AND FLAGELLA-ASSOCIATED PROTEIN 47"/>
    <property type="match status" value="1"/>
</dbReference>
<dbReference type="AlphaFoldDB" id="E4YKN2"/>
<organism evidence="1">
    <name type="scientific">Oikopleura dioica</name>
    <name type="common">Tunicate</name>
    <dbReference type="NCBI Taxonomy" id="34765"/>
    <lineage>
        <taxon>Eukaryota</taxon>
        <taxon>Metazoa</taxon>
        <taxon>Chordata</taxon>
        <taxon>Tunicata</taxon>
        <taxon>Appendicularia</taxon>
        <taxon>Copelata</taxon>
        <taxon>Oikopleuridae</taxon>
        <taxon>Oikopleura</taxon>
    </lineage>
</organism>
<proteinExistence type="predicted"/>
<dbReference type="Gene3D" id="2.60.40.10">
    <property type="entry name" value="Immunoglobulins"/>
    <property type="match status" value="3"/>
</dbReference>
<reference evidence="1" key="1">
    <citation type="journal article" date="2010" name="Science">
        <title>Plasticity of animal genome architecture unmasked by rapid evolution of a pelagic tunicate.</title>
        <authorList>
            <person name="Denoeud F."/>
            <person name="Henriet S."/>
            <person name="Mungpakdee S."/>
            <person name="Aury J.M."/>
            <person name="Da Silva C."/>
            <person name="Brinkmann H."/>
            <person name="Mikhaleva J."/>
            <person name="Olsen L.C."/>
            <person name="Jubin C."/>
            <person name="Canestro C."/>
            <person name="Bouquet J.M."/>
            <person name="Danks G."/>
            <person name="Poulain J."/>
            <person name="Campsteijn C."/>
            <person name="Adamski M."/>
            <person name="Cross I."/>
            <person name="Yadetie F."/>
            <person name="Muffato M."/>
            <person name="Louis A."/>
            <person name="Butcher S."/>
            <person name="Tsagkogeorga G."/>
            <person name="Konrad A."/>
            <person name="Singh S."/>
            <person name="Jensen M.F."/>
            <person name="Cong E.H."/>
            <person name="Eikeseth-Otteraa H."/>
            <person name="Noel B."/>
            <person name="Anthouard V."/>
            <person name="Porcel B.M."/>
            <person name="Kachouri-Lafond R."/>
            <person name="Nishino A."/>
            <person name="Ugolini M."/>
            <person name="Chourrout P."/>
            <person name="Nishida H."/>
            <person name="Aasland R."/>
            <person name="Huzurbazar S."/>
            <person name="Westhof E."/>
            <person name="Delsuc F."/>
            <person name="Lehrach H."/>
            <person name="Reinhardt R."/>
            <person name="Weissenbach J."/>
            <person name="Roy S.W."/>
            <person name="Artiguenave F."/>
            <person name="Postlethwait J.H."/>
            <person name="Manak J.R."/>
            <person name="Thompson E.M."/>
            <person name="Jaillon O."/>
            <person name="Du Pasquier L."/>
            <person name="Boudinot P."/>
            <person name="Liberles D.A."/>
            <person name="Volff J.N."/>
            <person name="Philippe H."/>
            <person name="Lenhard B."/>
            <person name="Roest Crollius H."/>
            <person name="Wincker P."/>
            <person name="Chourrout D."/>
        </authorList>
    </citation>
    <scope>NUCLEOTIDE SEQUENCE [LARGE SCALE GENOMIC DNA]</scope>
</reference>
<dbReference type="Proteomes" id="UP000011014">
    <property type="component" value="Unassembled WGS sequence"/>
</dbReference>
<gene>
    <name evidence="1" type="ORF">GSOID_T00028521001</name>
</gene>
<dbReference type="GO" id="GO:0005929">
    <property type="term" value="C:cilium"/>
    <property type="evidence" value="ECO:0007669"/>
    <property type="project" value="TreeGrafter"/>
</dbReference>
<name>E4YKN2_OIKDI</name>
<accession>E4YKN2</accession>